<accession>T1JRF0</accession>
<keyword evidence="2" id="KW-1133">Transmembrane helix</keyword>
<dbReference type="EnsemblMetazoa" id="tetur01g06650.1">
    <property type="protein sequence ID" value="tetur01g06650.1"/>
    <property type="gene ID" value="tetur01g06650"/>
</dbReference>
<organism evidence="3 4">
    <name type="scientific">Tetranychus urticae</name>
    <name type="common">Two-spotted spider mite</name>
    <dbReference type="NCBI Taxonomy" id="32264"/>
    <lineage>
        <taxon>Eukaryota</taxon>
        <taxon>Metazoa</taxon>
        <taxon>Ecdysozoa</taxon>
        <taxon>Arthropoda</taxon>
        <taxon>Chelicerata</taxon>
        <taxon>Arachnida</taxon>
        <taxon>Acari</taxon>
        <taxon>Acariformes</taxon>
        <taxon>Trombidiformes</taxon>
        <taxon>Prostigmata</taxon>
        <taxon>Eleutherengona</taxon>
        <taxon>Raphignathae</taxon>
        <taxon>Tetranychoidea</taxon>
        <taxon>Tetranychidae</taxon>
        <taxon>Tetranychus</taxon>
    </lineage>
</organism>
<feature type="transmembrane region" description="Helical" evidence="2">
    <location>
        <begin position="40"/>
        <end position="59"/>
    </location>
</feature>
<evidence type="ECO:0000256" key="2">
    <source>
        <dbReference type="SAM" id="Phobius"/>
    </source>
</evidence>
<reference evidence="4" key="1">
    <citation type="submission" date="2011-08" db="EMBL/GenBank/DDBJ databases">
        <authorList>
            <person name="Rombauts S."/>
        </authorList>
    </citation>
    <scope>NUCLEOTIDE SEQUENCE</scope>
    <source>
        <strain evidence="4">London</strain>
    </source>
</reference>
<protein>
    <recommendedName>
        <fullName evidence="5">Transmembrane protein</fullName>
    </recommendedName>
</protein>
<dbReference type="Proteomes" id="UP000015104">
    <property type="component" value="Unassembled WGS sequence"/>
</dbReference>
<evidence type="ECO:0000256" key="1">
    <source>
        <dbReference type="SAM" id="MobiDB-lite"/>
    </source>
</evidence>
<dbReference type="EMBL" id="CAEY01000448">
    <property type="status" value="NOT_ANNOTATED_CDS"/>
    <property type="molecule type" value="Genomic_DNA"/>
</dbReference>
<evidence type="ECO:0000313" key="3">
    <source>
        <dbReference type="EnsemblMetazoa" id="tetur01g06650.1"/>
    </source>
</evidence>
<proteinExistence type="predicted"/>
<name>T1JRF0_TETUR</name>
<keyword evidence="2" id="KW-0472">Membrane</keyword>
<dbReference type="HOGENOM" id="CLU_2725429_0_0_1"/>
<keyword evidence="2" id="KW-0812">Transmembrane</keyword>
<sequence length="72" mass="8497">MMAMKSINAEEKDDDRKKCEDDNEGKARQYHGEERNGMRGTIIIIILHLHTLTLSIYFGRKHVQRKLKLNEK</sequence>
<evidence type="ECO:0008006" key="5">
    <source>
        <dbReference type="Google" id="ProtNLM"/>
    </source>
</evidence>
<feature type="compositionally biased region" description="Basic and acidic residues" evidence="1">
    <location>
        <begin position="8"/>
        <end position="33"/>
    </location>
</feature>
<reference evidence="3" key="2">
    <citation type="submission" date="2015-06" db="UniProtKB">
        <authorList>
            <consortium name="EnsemblMetazoa"/>
        </authorList>
    </citation>
    <scope>IDENTIFICATION</scope>
</reference>
<keyword evidence="4" id="KW-1185">Reference proteome</keyword>
<evidence type="ECO:0000313" key="4">
    <source>
        <dbReference type="Proteomes" id="UP000015104"/>
    </source>
</evidence>
<feature type="region of interest" description="Disordered" evidence="1">
    <location>
        <begin position="1"/>
        <end position="33"/>
    </location>
</feature>
<dbReference type="AlphaFoldDB" id="T1JRF0"/>